<dbReference type="Proteomes" id="UP001283361">
    <property type="component" value="Unassembled WGS sequence"/>
</dbReference>
<protein>
    <submittedName>
        <fullName evidence="2">Uncharacterized protein</fullName>
    </submittedName>
</protein>
<gene>
    <name evidence="2" type="ORF">RRG08_060910</name>
</gene>
<sequence length="85" mass="9530">MAFLLDKKRSSSLTRRKSGKAHGMPNYSYNDLTVTVYKSPSSSYCSASEIVNSKNRKHVIVRPCSRCGTVLVQSMISFASEYLFI</sequence>
<proteinExistence type="predicted"/>
<organism evidence="2 3">
    <name type="scientific">Elysia crispata</name>
    <name type="common">lettuce slug</name>
    <dbReference type="NCBI Taxonomy" id="231223"/>
    <lineage>
        <taxon>Eukaryota</taxon>
        <taxon>Metazoa</taxon>
        <taxon>Spiralia</taxon>
        <taxon>Lophotrochozoa</taxon>
        <taxon>Mollusca</taxon>
        <taxon>Gastropoda</taxon>
        <taxon>Heterobranchia</taxon>
        <taxon>Euthyneura</taxon>
        <taxon>Panpulmonata</taxon>
        <taxon>Sacoglossa</taxon>
        <taxon>Placobranchoidea</taxon>
        <taxon>Plakobranchidae</taxon>
        <taxon>Elysia</taxon>
    </lineage>
</organism>
<evidence type="ECO:0000256" key="1">
    <source>
        <dbReference type="SAM" id="MobiDB-lite"/>
    </source>
</evidence>
<evidence type="ECO:0000313" key="2">
    <source>
        <dbReference type="EMBL" id="KAK3761340.1"/>
    </source>
</evidence>
<name>A0AAE1D959_9GAST</name>
<keyword evidence="3" id="KW-1185">Reference proteome</keyword>
<dbReference type="EMBL" id="JAWDGP010004908">
    <property type="protein sequence ID" value="KAK3761340.1"/>
    <property type="molecule type" value="Genomic_DNA"/>
</dbReference>
<accession>A0AAE1D959</accession>
<reference evidence="2" key="1">
    <citation type="journal article" date="2023" name="G3 (Bethesda)">
        <title>A reference genome for the long-term kleptoplast-retaining sea slug Elysia crispata morphotype clarki.</title>
        <authorList>
            <person name="Eastman K.E."/>
            <person name="Pendleton A.L."/>
            <person name="Shaikh M.A."/>
            <person name="Suttiyut T."/>
            <person name="Ogas R."/>
            <person name="Tomko P."/>
            <person name="Gavelis G."/>
            <person name="Widhalm J.R."/>
            <person name="Wisecaver J.H."/>
        </authorList>
    </citation>
    <scope>NUCLEOTIDE SEQUENCE</scope>
    <source>
        <strain evidence="2">ECLA1</strain>
    </source>
</reference>
<evidence type="ECO:0000313" key="3">
    <source>
        <dbReference type="Proteomes" id="UP001283361"/>
    </source>
</evidence>
<dbReference type="AlphaFoldDB" id="A0AAE1D959"/>
<feature type="region of interest" description="Disordered" evidence="1">
    <location>
        <begin position="1"/>
        <end position="26"/>
    </location>
</feature>
<comment type="caution">
    <text evidence="2">The sequence shown here is derived from an EMBL/GenBank/DDBJ whole genome shotgun (WGS) entry which is preliminary data.</text>
</comment>